<gene>
    <name evidence="1" type="ORF">D9X91_19235</name>
</gene>
<dbReference type="Proteomes" id="UP000276770">
    <property type="component" value="Unassembled WGS sequence"/>
</dbReference>
<comment type="caution">
    <text evidence="1">The sequence shown here is derived from an EMBL/GenBank/DDBJ whole genome shotgun (WGS) entry which is preliminary data.</text>
</comment>
<evidence type="ECO:0000313" key="1">
    <source>
        <dbReference type="EMBL" id="RLQ92385.1"/>
    </source>
</evidence>
<dbReference type="EMBL" id="RCVZ01000018">
    <property type="protein sequence ID" value="RLQ92385.1"/>
    <property type="molecule type" value="Genomic_DNA"/>
</dbReference>
<reference evidence="1 2" key="1">
    <citation type="submission" date="2018-10" db="EMBL/GenBank/DDBJ databases">
        <title>Falsibacillus sp. genome draft.</title>
        <authorList>
            <person name="Shi S."/>
        </authorList>
    </citation>
    <scope>NUCLEOTIDE SEQUENCE [LARGE SCALE GENOMIC DNA]</scope>
    <source>
        <strain evidence="1 2">GY 10110</strain>
    </source>
</reference>
<protein>
    <submittedName>
        <fullName evidence="1">Uncharacterized protein</fullName>
    </submittedName>
</protein>
<sequence length="83" mass="9711">MNGGTVPWAEKRPLRRTCDGNGIESGRKATIWVEAKEKLEQYVILSEEAYRPQKAVSLQRKSYVHIWQQRQESFAVFLLIFDK</sequence>
<dbReference type="AlphaFoldDB" id="A0A3L7JQ35"/>
<organism evidence="1 2">
    <name type="scientific">Falsibacillus albus</name>
    <dbReference type="NCBI Taxonomy" id="2478915"/>
    <lineage>
        <taxon>Bacteria</taxon>
        <taxon>Bacillati</taxon>
        <taxon>Bacillota</taxon>
        <taxon>Bacilli</taxon>
        <taxon>Bacillales</taxon>
        <taxon>Bacillaceae</taxon>
        <taxon>Falsibacillus</taxon>
    </lineage>
</organism>
<evidence type="ECO:0000313" key="2">
    <source>
        <dbReference type="Proteomes" id="UP000276770"/>
    </source>
</evidence>
<keyword evidence="2" id="KW-1185">Reference proteome</keyword>
<accession>A0A3L7JQ35</accession>
<name>A0A3L7JQ35_9BACI</name>
<proteinExistence type="predicted"/>
<dbReference type="RefSeq" id="WP_121682275.1">
    <property type="nucleotide sequence ID" value="NZ_RCVZ01000018.1"/>
</dbReference>